<organism evidence="2 3">
    <name type="scientific">Xanthomonas translucens pv. translucens DSM 18974</name>
    <dbReference type="NCBI Taxonomy" id="1261556"/>
    <lineage>
        <taxon>Bacteria</taxon>
        <taxon>Pseudomonadati</taxon>
        <taxon>Pseudomonadota</taxon>
        <taxon>Gammaproteobacteria</taxon>
        <taxon>Lysobacterales</taxon>
        <taxon>Lysobacteraceae</taxon>
        <taxon>Xanthomonas</taxon>
        <taxon>Xanthomonas translucens group</taxon>
    </lineage>
</organism>
<protein>
    <submittedName>
        <fullName evidence="2">Uncharacterized protein</fullName>
    </submittedName>
</protein>
<dbReference type="AlphaFoldDB" id="A0A1C3TRL3"/>
<feature type="compositionally biased region" description="Low complexity" evidence="1">
    <location>
        <begin position="191"/>
        <end position="203"/>
    </location>
</feature>
<dbReference type="Proteomes" id="UP000093071">
    <property type="component" value="Chromosome I"/>
</dbReference>
<evidence type="ECO:0000313" key="3">
    <source>
        <dbReference type="Proteomes" id="UP000093071"/>
    </source>
</evidence>
<accession>A0A1C3TRL3</accession>
<dbReference type="EMBL" id="LT604072">
    <property type="protein sequence ID" value="SCB05760.1"/>
    <property type="molecule type" value="Genomic_DNA"/>
</dbReference>
<proteinExistence type="predicted"/>
<gene>
    <name evidence="2" type="ORF">BN444_04336</name>
</gene>
<evidence type="ECO:0000313" key="2">
    <source>
        <dbReference type="EMBL" id="SCB05760.1"/>
    </source>
</evidence>
<name>A0A1C3TRL3_XANCT</name>
<evidence type="ECO:0000256" key="1">
    <source>
        <dbReference type="SAM" id="MobiDB-lite"/>
    </source>
</evidence>
<reference evidence="3" key="1">
    <citation type="submission" date="2016-07" db="EMBL/GenBank/DDBJ databases">
        <authorList>
            <person name="Jaenicke Sebastian"/>
        </authorList>
    </citation>
    <scope>NUCLEOTIDE SEQUENCE [LARGE SCALE GENOMIC DNA]</scope>
</reference>
<sequence length="219" mass="23300">MHFATLGVVAIGQTRIRRFGSPHREQLSRRRRRGAEFGQDRLRVVVRLQHLGQAHVGRGDLGQDPPAVQGVAGAGQRQLRIAFEHAQGGAAQIAGVTQCGRGKQIGQGSVSAAERSSACAVRAVLRGMRRRWVGAALALRWRDQNRRCAHAACASDIAAYTSIKSSSAVPVQADADAMQRDGDAAIRRLTGSGSPCGSPVPSCRRSRSRRRPAPGASDG</sequence>
<feature type="region of interest" description="Disordered" evidence="1">
    <location>
        <begin position="187"/>
        <end position="219"/>
    </location>
</feature>